<evidence type="ECO:0000313" key="3">
    <source>
        <dbReference type="Proteomes" id="UP001139095"/>
    </source>
</evidence>
<keyword evidence="3" id="KW-1185">Reference proteome</keyword>
<accession>A0A9X1IKT1</accession>
<dbReference type="InterPro" id="IPR019613">
    <property type="entry name" value="DUF4198"/>
</dbReference>
<keyword evidence="1" id="KW-0732">Signal</keyword>
<dbReference type="AlphaFoldDB" id="A0A9X1IKT1"/>
<organism evidence="2 3">
    <name type="scientific">Marinomonas algarum</name>
    <dbReference type="NCBI Taxonomy" id="2883105"/>
    <lineage>
        <taxon>Bacteria</taxon>
        <taxon>Pseudomonadati</taxon>
        <taxon>Pseudomonadota</taxon>
        <taxon>Gammaproteobacteria</taxon>
        <taxon>Oceanospirillales</taxon>
        <taxon>Oceanospirillaceae</taxon>
        <taxon>Marinomonas</taxon>
    </lineage>
</organism>
<evidence type="ECO:0000256" key="1">
    <source>
        <dbReference type="SAM" id="SignalP"/>
    </source>
</evidence>
<comment type="caution">
    <text evidence="2">The sequence shown here is derived from an EMBL/GenBank/DDBJ whole genome shotgun (WGS) entry which is preliminary data.</text>
</comment>
<dbReference type="EMBL" id="JAJATW010000003">
    <property type="protein sequence ID" value="MCB5161077.1"/>
    <property type="molecule type" value="Genomic_DNA"/>
</dbReference>
<protein>
    <submittedName>
        <fullName evidence="2">DUF4198 domain-containing protein</fullName>
    </submittedName>
</protein>
<sequence>MLKTTLCTLGILAASSSFAHDLMILPAKSIITQSPETIAVDVTATHGVYRYDKPVSADGIRVFGPDGKNIRDIGTVVQSATRTSFDLDVETNGTYKILYSSSRSGYMTSYTIGARDTKKRARLSKSELKGNIPDTAKNVQTTKYERHGMTFITAKMPTTDVMKPTNKGFEIIPVTHPADYINGEEITFKALLDGSVAPGVEIAIKSEAGIYNGNQQPITLTTDKDGMASVTLDDAGRYSSFFSYEMDSKDPEADKQSYGVFYTFEVVYE</sequence>
<reference evidence="2" key="1">
    <citation type="submission" date="2021-10" db="EMBL/GenBank/DDBJ databases">
        <title>Marinomonas pontica sp. nov., isolated from the Black Sea.</title>
        <authorList>
            <person name="Zhao L.-H."/>
            <person name="Xue J.-H."/>
        </authorList>
    </citation>
    <scope>NUCLEOTIDE SEQUENCE</scope>
    <source>
        <strain evidence="2">E8</strain>
    </source>
</reference>
<feature type="chain" id="PRO_5040730283" evidence="1">
    <location>
        <begin position="20"/>
        <end position="269"/>
    </location>
</feature>
<dbReference type="RefSeq" id="WP_226753454.1">
    <property type="nucleotide sequence ID" value="NZ_JAJATW010000003.1"/>
</dbReference>
<proteinExistence type="predicted"/>
<feature type="signal peptide" evidence="1">
    <location>
        <begin position="1"/>
        <end position="19"/>
    </location>
</feature>
<dbReference type="Proteomes" id="UP001139095">
    <property type="component" value="Unassembled WGS sequence"/>
</dbReference>
<evidence type="ECO:0000313" key="2">
    <source>
        <dbReference type="EMBL" id="MCB5161077.1"/>
    </source>
</evidence>
<gene>
    <name evidence="2" type="ORF">LG368_04090</name>
</gene>
<dbReference type="Pfam" id="PF10670">
    <property type="entry name" value="DUF4198"/>
    <property type="match status" value="1"/>
</dbReference>
<name>A0A9X1IKT1_9GAMM</name>